<dbReference type="GeneID" id="67882430"/>
<dbReference type="Pfam" id="PF23477">
    <property type="entry name" value="zf_Tbcl_2"/>
    <property type="match status" value="1"/>
</dbReference>
<dbReference type="InterPro" id="IPR026363">
    <property type="entry name" value="CxxC-x17-CxxC_dom"/>
</dbReference>
<dbReference type="NCBIfam" id="TIGR04272">
    <property type="entry name" value="cxxc_cxxc_Mbark"/>
    <property type="match status" value="1"/>
</dbReference>
<reference evidence="2 3" key="1">
    <citation type="journal article" date="2017" name="Environ. Microbiol.">
        <title>Genome and epigenome of a novel marine Thaumarchaeota strain suggest viral infection, phosphorothioation DNA modification and multiple restriction systems.</title>
        <authorList>
            <person name="Ahlgren N.A."/>
            <person name="Chen Y."/>
            <person name="Needham D.M."/>
            <person name="Parada A.E."/>
            <person name="Sachdeva R."/>
            <person name="Trinh V."/>
            <person name="Chen T."/>
            <person name="Fuhrman J.A."/>
        </authorList>
    </citation>
    <scope>NUCLEOTIDE SEQUENCE [LARGE SCALE GENOMIC DNA]</scope>
    <source>
        <strain evidence="2 3">SPOT01</strain>
    </source>
</reference>
<feature type="domain" description="CxxC-x17-CxxC" evidence="1">
    <location>
        <begin position="571"/>
        <end position="605"/>
    </location>
</feature>
<protein>
    <recommendedName>
        <fullName evidence="1">CxxC-x17-CxxC domain-containing protein</fullName>
    </recommendedName>
</protein>
<proteinExistence type="predicted"/>
<organism evidence="2 3">
    <name type="scientific">Candidatus Nitrosomarinus catalinensis</name>
    <dbReference type="NCBI Taxonomy" id="1898749"/>
    <lineage>
        <taxon>Archaea</taxon>
        <taxon>Nitrososphaerota</taxon>
        <taxon>Nitrososphaeria</taxon>
        <taxon>Nitrosopumilales</taxon>
        <taxon>Nitrosopumilaceae</taxon>
        <taxon>Candidatus Nitrosomarinus</taxon>
    </lineage>
</organism>
<evidence type="ECO:0000313" key="2">
    <source>
        <dbReference type="EMBL" id="ARS64862.1"/>
    </source>
</evidence>
<accession>A0A2Z2HLJ3</accession>
<sequence length="606" mass="72260">MKICSTCHGMRLEVFKDHFLCPVCKNDELVSYVNENYVKQNAIPQRYNSLLENMKNIQFLEELDNKVIDEKISQIGITLLEIKASYLAESMVEYAKWIQNKNNEKKVSQKNLEISLKEKEIENQKIISAKNKKIEEIEKEKVENEAMLSFATFKEKNSIDNFKYFAELLKIIEKEKNISTEEILKQLEEKKEEHPGFSNLQALYYVAVDNRIYFIKKWVRLPSKFENKCIECGEKIFVGEDVFWNPATSKVKHFDCKTLIEQKKKISKLSESANNYFVRGEMDEGIKIMNQIKKIKFLLIFENSELSKILEPILQNDADFLRFLKSFEESEWMNSAKNVEFEDFLKTYQTKFVEKCKDEIKEDITMAFEHICEFQPEKKGIFDNLVRDDYLKYTKNLTYLLYSPEVNSEVFKKIIRRCGKRGLFVDPYMNSRTINYFIQHFPEDSEMTELHLLTSIDAFKNKKYCKWMKDSIEEFKEFLKSKGIKLEVKIIRGKKILEDHDRYFYGDNTYLEIPQGMDRFFLIAENAKVVEIDPKFRQKHRKMSEKRYLSESCIDFLENYEEIERELKEEKMYDAKCTKCGTDCKVSFQPKEGRHVYCRDCFPKYK</sequence>
<dbReference type="EMBL" id="CP021324">
    <property type="protein sequence ID" value="ARS64862.1"/>
    <property type="molecule type" value="Genomic_DNA"/>
</dbReference>
<keyword evidence="3" id="KW-1185">Reference proteome</keyword>
<name>A0A2Z2HLJ3_9ARCH</name>
<dbReference type="KEGG" id="nct:NMSP_1247"/>
<gene>
    <name evidence="2" type="ORF">NMSP_1247</name>
</gene>
<evidence type="ECO:0000259" key="1">
    <source>
        <dbReference type="Pfam" id="PF23477"/>
    </source>
</evidence>
<dbReference type="Proteomes" id="UP000249949">
    <property type="component" value="Chromosome"/>
</dbReference>
<dbReference type="AlphaFoldDB" id="A0A2Z2HLJ3"/>
<dbReference type="RefSeq" id="WP_225971257.1">
    <property type="nucleotide sequence ID" value="NZ_CP021324.1"/>
</dbReference>
<evidence type="ECO:0000313" key="3">
    <source>
        <dbReference type="Proteomes" id="UP000249949"/>
    </source>
</evidence>